<keyword evidence="2" id="KW-1185">Reference proteome</keyword>
<evidence type="ECO:0000313" key="2">
    <source>
        <dbReference type="Proteomes" id="UP000031246"/>
    </source>
</evidence>
<comment type="caution">
    <text evidence="1">The sequence shown here is derived from an EMBL/GenBank/DDBJ whole genome shotgun (WGS) entry which is preliminary data.</text>
</comment>
<gene>
    <name evidence="1" type="ORF">OC25_10500</name>
</gene>
<proteinExistence type="predicted"/>
<organism evidence="1 2">
    <name type="scientific">Pedobacter kyungheensis</name>
    <dbReference type="NCBI Taxonomy" id="1069985"/>
    <lineage>
        <taxon>Bacteria</taxon>
        <taxon>Pseudomonadati</taxon>
        <taxon>Bacteroidota</taxon>
        <taxon>Sphingobacteriia</taxon>
        <taxon>Sphingobacteriales</taxon>
        <taxon>Sphingobacteriaceae</taxon>
        <taxon>Pedobacter</taxon>
    </lineage>
</organism>
<dbReference type="RefSeq" id="WP_039475405.1">
    <property type="nucleotide sequence ID" value="NZ_JSYN01000010.1"/>
</dbReference>
<dbReference type="EMBL" id="JSYN01000010">
    <property type="protein sequence ID" value="KIA94339.1"/>
    <property type="molecule type" value="Genomic_DNA"/>
</dbReference>
<protein>
    <submittedName>
        <fullName evidence="1">Uncharacterized protein</fullName>
    </submittedName>
</protein>
<name>A0A0C1G2K3_9SPHI</name>
<accession>A0A0C1G2K3</accession>
<reference evidence="1 2" key="1">
    <citation type="submission" date="2014-10" db="EMBL/GenBank/DDBJ databases">
        <title>Pedobacter Kyungheensis.</title>
        <authorList>
            <person name="Anderson B.M."/>
            <person name="Newman J.D."/>
        </authorList>
    </citation>
    <scope>NUCLEOTIDE SEQUENCE [LARGE SCALE GENOMIC DNA]</scope>
    <source>
        <strain evidence="1 2">KACC 16221</strain>
    </source>
</reference>
<dbReference type="OrthoDB" id="9989475at2"/>
<sequence>MTNIYQHSLSKASNIILKSTDRDLSSEEYNETVFQNSKIIVPKLQLDQTRVSIEEEQISFRNAPAGISFSISGSNLVEYVLYEIPIYGDIELFGSLSARHIDRTRTYIEYNKFCYKEYSNHKISGNNELIEEIKNRVLRITTDINDLLKSFEEEVNGFYASHLMPSIQSAIDSEIKRRNLKSDSESKLNPFA</sequence>
<dbReference type="AlphaFoldDB" id="A0A0C1G2K3"/>
<dbReference type="Proteomes" id="UP000031246">
    <property type="component" value="Unassembled WGS sequence"/>
</dbReference>
<evidence type="ECO:0000313" key="1">
    <source>
        <dbReference type="EMBL" id="KIA94339.1"/>
    </source>
</evidence>